<reference evidence="9 10" key="1">
    <citation type="submission" date="2014-08" db="EMBL/GenBank/DDBJ databases">
        <authorList>
            <person name="Chen Y.-H."/>
        </authorList>
    </citation>
    <scope>NUCLEOTIDE SEQUENCE [LARGE SCALE GENOMIC DNA]</scope>
</reference>
<proteinExistence type="inferred from homology"/>
<keyword evidence="3 7" id="KW-0812">Transmembrane</keyword>
<dbReference type="InterPro" id="IPR049453">
    <property type="entry name" value="Memb_transporter_dom"/>
</dbReference>
<dbReference type="EMBL" id="CCRH01000011">
    <property type="protein sequence ID" value="CDZ37597.1"/>
    <property type="molecule type" value="Genomic_DNA"/>
</dbReference>
<comment type="subcellular location">
    <subcellularLocation>
        <location evidence="1">Cell membrane</location>
        <topology evidence="1">Multi-pass membrane protein</topology>
    </subcellularLocation>
</comment>
<feature type="transmembrane region" description="Helical" evidence="7">
    <location>
        <begin position="486"/>
        <end position="504"/>
    </location>
</feature>
<dbReference type="PANTHER" id="PTHR30509">
    <property type="entry name" value="P-HYDROXYBENZOIC ACID EFFLUX PUMP SUBUNIT-RELATED"/>
    <property type="match status" value="1"/>
</dbReference>
<dbReference type="PANTHER" id="PTHR30509:SF9">
    <property type="entry name" value="MULTIDRUG RESISTANCE PROTEIN MDTO"/>
    <property type="match status" value="1"/>
</dbReference>
<protein>
    <submittedName>
        <fullName evidence="9">Hypothetical conserved membrane protein</fullName>
    </submittedName>
</protein>
<feature type="transmembrane region" description="Helical" evidence="7">
    <location>
        <begin position="381"/>
        <end position="397"/>
    </location>
</feature>
<feature type="transmembrane region" description="Helical" evidence="7">
    <location>
        <begin position="50"/>
        <end position="67"/>
    </location>
</feature>
<evidence type="ECO:0000256" key="1">
    <source>
        <dbReference type="ARBA" id="ARBA00004651"/>
    </source>
</evidence>
<dbReference type="Proteomes" id="UP000046176">
    <property type="component" value="Unassembled WGS sequence"/>
</dbReference>
<evidence type="ECO:0000259" key="8">
    <source>
        <dbReference type="Pfam" id="PF13515"/>
    </source>
</evidence>
<feature type="transmembrane region" description="Helical" evidence="7">
    <location>
        <begin position="125"/>
        <end position="142"/>
    </location>
</feature>
<keyword evidence="5 7" id="KW-0472">Membrane</keyword>
<evidence type="ECO:0000256" key="6">
    <source>
        <dbReference type="ARBA" id="ARBA00043993"/>
    </source>
</evidence>
<dbReference type="GO" id="GO:0005886">
    <property type="term" value="C:plasma membrane"/>
    <property type="evidence" value="ECO:0007669"/>
    <property type="project" value="UniProtKB-SubCell"/>
</dbReference>
<evidence type="ECO:0000313" key="9">
    <source>
        <dbReference type="EMBL" id="CDZ37597.1"/>
    </source>
</evidence>
<feature type="transmembrane region" description="Helical" evidence="7">
    <location>
        <begin position="148"/>
        <end position="170"/>
    </location>
</feature>
<evidence type="ECO:0000313" key="10">
    <source>
        <dbReference type="Proteomes" id="UP000046176"/>
    </source>
</evidence>
<feature type="domain" description="Integral membrane bound transporter" evidence="8">
    <location>
        <begin position="368"/>
        <end position="494"/>
    </location>
</feature>
<sequence>MRFAAKIRDWLLANDPALSRLRMAGRVTLTVIAAVACLALIHIAGLALPTIAYGLAIILSIEGGVAVRDRLPSDQLKTRLIGCVVSLVCVGLAAVLEDYRYISDPMFLVVIAGATVGRVYGPRGFAVGMFAFTSYFMGAYLKPSLSDLPLGAIGPVVAVVTGHLVRSYLLPDDWRRDLLRSLVAIQGRVGDILMKLAVLSSGGIVSDSDRRELRQLEERLKDVVLMAEGFLPRTADGTIDPEDEPLTSLTMKIFDVHLAAESVIVLSFEALPPFMLVHALIEGDQDMAEKIVTSPAVTDDDRVAESAAALIWLQKVRMALTEAIEDGRRDRFRAIEDAAAEPGSAKIDFSLRNPVMRSAVQITTASSLAMVFGLMLSRDRWFWAVLTAFLIFTNTKSRGDAAIRALQRSIGTLLGIASGLVLATLIGGYPLVSVPIAVLCIFLGFYCLQISYAAMTFFISIVLCLVYGLTGVLTLDLLQLRSEETLIGALAGTIVAFLVFPASTRSTLDLALGRWFDGLRELLSAVREGRSGSEIIALSHKLDAAYREVTLAARPLGTTWSVVSRPGQVRQTLGIFLGATYWARIFARNAVRAGEKPEGEVLAALEDVLNTIGALSARGSECFVVKRKLSRGAGRHLPIFKHGSRVGVEMIGTMLGRLYPATA</sequence>
<evidence type="ECO:0000256" key="2">
    <source>
        <dbReference type="ARBA" id="ARBA00022475"/>
    </source>
</evidence>
<feature type="transmembrane region" description="Helical" evidence="7">
    <location>
        <begin position="455"/>
        <end position="474"/>
    </location>
</feature>
<evidence type="ECO:0000256" key="7">
    <source>
        <dbReference type="SAM" id="Phobius"/>
    </source>
</evidence>
<comment type="similarity">
    <text evidence="6">Belongs to the YccS/YhfK family.</text>
</comment>
<dbReference type="OrthoDB" id="7431670at2"/>
<feature type="transmembrane region" description="Helical" evidence="7">
    <location>
        <begin position="409"/>
        <end position="426"/>
    </location>
</feature>
<dbReference type="AlphaFoldDB" id="A0A0T7FRF7"/>
<evidence type="ECO:0000256" key="4">
    <source>
        <dbReference type="ARBA" id="ARBA00022989"/>
    </source>
</evidence>
<name>A0A0T7FRF7_NEOGA</name>
<keyword evidence="4 7" id="KW-1133">Transmembrane helix</keyword>
<evidence type="ECO:0000256" key="3">
    <source>
        <dbReference type="ARBA" id="ARBA00022692"/>
    </source>
</evidence>
<evidence type="ECO:0000256" key="5">
    <source>
        <dbReference type="ARBA" id="ARBA00023136"/>
    </source>
</evidence>
<keyword evidence="2" id="KW-1003">Cell membrane</keyword>
<feature type="transmembrane region" description="Helical" evidence="7">
    <location>
        <begin position="27"/>
        <end position="44"/>
    </location>
</feature>
<dbReference type="Pfam" id="PF13515">
    <property type="entry name" value="FUSC_2"/>
    <property type="match status" value="1"/>
</dbReference>
<dbReference type="RefSeq" id="WP_046667948.1">
    <property type="nucleotide sequence ID" value="NZ_CCRH01000011.1"/>
</dbReference>
<accession>A0A0T7FRF7</accession>
<organism evidence="9 10">
    <name type="scientific">Neorhizobium galegae bv. officinalis</name>
    <dbReference type="NCBI Taxonomy" id="323656"/>
    <lineage>
        <taxon>Bacteria</taxon>
        <taxon>Pseudomonadati</taxon>
        <taxon>Pseudomonadota</taxon>
        <taxon>Alphaproteobacteria</taxon>
        <taxon>Hyphomicrobiales</taxon>
        <taxon>Rhizobiaceae</taxon>
        <taxon>Rhizobium/Agrobacterium group</taxon>
        <taxon>Neorhizobium</taxon>
    </lineage>
</organism>
<gene>
    <name evidence="9" type="ORF">NGAL_HAMBI1145_39440</name>
</gene>
<feature type="transmembrane region" description="Helical" evidence="7">
    <location>
        <begin position="79"/>
        <end position="96"/>
    </location>
</feature>